<gene>
    <name evidence="1" type="ORF">ERS132394_00972</name>
</gene>
<protein>
    <submittedName>
        <fullName evidence="1">Phospholipase/carboxylesterase</fullName>
    </submittedName>
</protein>
<reference evidence="1 2" key="1">
    <citation type="submission" date="2016-02" db="EMBL/GenBank/DDBJ databases">
        <authorList>
            <consortium name="Pathogen Informatics"/>
        </authorList>
    </citation>
    <scope>NUCLEOTIDE SEQUENCE [LARGE SCALE GENOMIC DNA]</scope>
    <source>
        <strain evidence="1 2">LSS32</strain>
    </source>
</reference>
<accession>A0A0Z8ECT2</accession>
<dbReference type="SUPFAM" id="SSF53474">
    <property type="entry name" value="alpha/beta-Hydrolases"/>
    <property type="match status" value="1"/>
</dbReference>
<evidence type="ECO:0000313" key="2">
    <source>
        <dbReference type="Proteomes" id="UP000072618"/>
    </source>
</evidence>
<name>A0A0Z8ECT2_STRSU</name>
<dbReference type="Gene3D" id="3.40.50.1820">
    <property type="entry name" value="alpha/beta hydrolase"/>
    <property type="match status" value="1"/>
</dbReference>
<dbReference type="AlphaFoldDB" id="A0A0Z8ECT2"/>
<organism evidence="1 2">
    <name type="scientific">Streptococcus suis</name>
    <dbReference type="NCBI Taxonomy" id="1307"/>
    <lineage>
        <taxon>Bacteria</taxon>
        <taxon>Bacillati</taxon>
        <taxon>Bacillota</taxon>
        <taxon>Bacilli</taxon>
        <taxon>Lactobacillales</taxon>
        <taxon>Streptococcaceae</taxon>
        <taxon>Streptococcus</taxon>
    </lineage>
</organism>
<dbReference type="Proteomes" id="UP000072618">
    <property type="component" value="Unassembled WGS sequence"/>
</dbReference>
<dbReference type="InterPro" id="IPR029058">
    <property type="entry name" value="AB_hydrolase_fold"/>
</dbReference>
<dbReference type="EMBL" id="FIGJ01000009">
    <property type="protein sequence ID" value="CYU59721.1"/>
    <property type="molecule type" value="Genomic_DNA"/>
</dbReference>
<proteinExistence type="predicted"/>
<dbReference type="RefSeq" id="WP_044673196.1">
    <property type="nucleotide sequence ID" value="NZ_CEFF01000077.1"/>
</dbReference>
<evidence type="ECO:0000313" key="1">
    <source>
        <dbReference type="EMBL" id="CYU59721.1"/>
    </source>
</evidence>
<sequence>MDYRFIKGTSPRLLVFFHGTGGNKESMLFLRQQLDPKASVLSFDGSWGQGRERRFFAPLFDGQLDLVDFERRLSAFLDLDFWQDFDIQPYQQVTFVGFSNGANFIMGLLTKQSNLADNYILLHPSALDYAFPMENSRAELLFTLGQNDVLIDQMALENLVVDWQASAFPKANLVRFDKGHFLSQDELTYIKNWYQERIDKKT</sequence>